<gene>
    <name evidence="7" type="ORF">BU16DRAFT_565349</name>
</gene>
<evidence type="ECO:0000256" key="1">
    <source>
        <dbReference type="ARBA" id="ARBA00022737"/>
    </source>
</evidence>
<reference evidence="7" key="1">
    <citation type="journal article" date="2020" name="Stud. Mycol.">
        <title>101 Dothideomycetes genomes: a test case for predicting lifestyles and emergence of pathogens.</title>
        <authorList>
            <person name="Haridas S."/>
            <person name="Albert R."/>
            <person name="Binder M."/>
            <person name="Bloem J."/>
            <person name="Labutti K."/>
            <person name="Salamov A."/>
            <person name="Andreopoulos B."/>
            <person name="Baker S."/>
            <person name="Barry K."/>
            <person name="Bills G."/>
            <person name="Bluhm B."/>
            <person name="Cannon C."/>
            <person name="Castanera R."/>
            <person name="Culley D."/>
            <person name="Daum C."/>
            <person name="Ezra D."/>
            <person name="Gonzalez J."/>
            <person name="Henrissat B."/>
            <person name="Kuo A."/>
            <person name="Liang C."/>
            <person name="Lipzen A."/>
            <person name="Lutzoni F."/>
            <person name="Magnuson J."/>
            <person name="Mondo S."/>
            <person name="Nolan M."/>
            <person name="Ohm R."/>
            <person name="Pangilinan J."/>
            <person name="Park H.-J."/>
            <person name="Ramirez L."/>
            <person name="Alfaro M."/>
            <person name="Sun H."/>
            <person name="Tritt A."/>
            <person name="Yoshinaga Y."/>
            <person name="Zwiers L.-H."/>
            <person name="Turgeon B."/>
            <person name="Goodwin S."/>
            <person name="Spatafora J."/>
            <person name="Crous P."/>
            <person name="Grigoriev I."/>
        </authorList>
    </citation>
    <scope>NUCLEOTIDE SEQUENCE</scope>
    <source>
        <strain evidence="7">CBS 269.34</strain>
    </source>
</reference>
<keyword evidence="2 3" id="KW-0040">ANK repeat</keyword>
<dbReference type="InterPro" id="IPR036770">
    <property type="entry name" value="Ankyrin_rpt-contain_sf"/>
</dbReference>
<keyword evidence="5" id="KW-1133">Transmembrane helix</keyword>
<dbReference type="Gene3D" id="2.60.40.10">
    <property type="entry name" value="Immunoglobulins"/>
    <property type="match status" value="1"/>
</dbReference>
<dbReference type="PROSITE" id="PS50297">
    <property type="entry name" value="ANK_REP_REGION"/>
    <property type="match status" value="2"/>
</dbReference>
<keyword evidence="8" id="KW-1185">Reference proteome</keyword>
<feature type="repeat" description="ANK" evidence="3">
    <location>
        <begin position="1016"/>
        <end position="1048"/>
    </location>
</feature>
<dbReference type="InterPro" id="IPR014756">
    <property type="entry name" value="Ig_E-set"/>
</dbReference>
<feature type="region of interest" description="Disordered" evidence="4">
    <location>
        <begin position="388"/>
        <end position="415"/>
    </location>
</feature>
<feature type="compositionally biased region" description="Polar residues" evidence="4">
    <location>
        <begin position="610"/>
        <end position="624"/>
    </location>
</feature>
<dbReference type="PANTHER" id="PTHR24171:SF8">
    <property type="entry name" value="BRCA1-ASSOCIATED RING DOMAIN PROTEIN 1"/>
    <property type="match status" value="1"/>
</dbReference>
<dbReference type="PANTHER" id="PTHR24171">
    <property type="entry name" value="ANKYRIN REPEAT DOMAIN-CONTAINING PROTEIN 39-RELATED"/>
    <property type="match status" value="1"/>
</dbReference>
<dbReference type="SMART" id="SM00248">
    <property type="entry name" value="ANK"/>
    <property type="match status" value="2"/>
</dbReference>
<name>A0A6A6QJR9_9PEZI</name>
<keyword evidence="1" id="KW-0677">Repeat</keyword>
<evidence type="ECO:0000256" key="3">
    <source>
        <dbReference type="PROSITE-ProRule" id="PRU00023"/>
    </source>
</evidence>
<sequence length="1384" mass="149405">MDGEDFLNGGMTMGGDVIGDPSGEMSWEQGGHITLFDETSPRFFNDSFASPAPPETPMLGGAAKAQQLYSESDFLGYGQRLQPGSMDGGSSTSPESSVPDSSSESSRSRKRKPSTAMTGETMDLGWATHEGSLSPEAHKMKQEIDPAVDAMGTQMASQFPDFSVPNSPDPLLPQEQTITPSKLQQNFGMRNQVSTASPNRAAFFLGSESRDGSPSSANAMSSDNSPNMFNGYQSPSPMTRNRQPAAGMWDANSQWAQSHNPAYAAAVPSPFGATVSPAVLQNGQMPGLGTQAALYIGSETGKSRVETQIKITLSVDPLPAGISAIHLPTYAISKAKLLANEKDVEKYANKPETLELTTLLVCASAMQKGGPLAVQQAFRRAAGLELIPQRRASSSDSSSGSDINDDPGHPLNGGPVGICEGCIAREKKRAGRKRAKKSEDEALWERYGTQRVVLFNDKEYKEWDSAAGKDNAPVSPLPMSPDARHVTVPMRIACYCRHHGEKLGFQVIFTIKTSQGQLIAQAITQPIIITDDHKTAAAPGALPPTVHYGDPGFGSVDPYENERTMMRPEYPRPYHSATDLAGMAQQFSPYSPQQGMGKPSGYQSHAMHSRNASRQASPSAQTGPNKKRKPSASAHHKIPSGLSMTRLDEMASRPMSGAPLSAGLNGLPPALPLNQPPFMQSPEAPMIPSSMSMQNMNTTARSNPMGASIPAPLKFEPRNPHMNYDASIPDPSAYFSTPNSAYASRSGSPTERSIANTQTAFDRGMPQVLTSLPTLHQFQQPPEPQYQTFSPTSAAPSMTPAINKIIPEKGSINGGYEVTLLGSNFHRGMEAMFGDHLATTTTYWGNSTLVCLVPRGIQAGDVIVSLVSNAPDGMRHRLPQSTGRFTYVDDELARLTELTMQLLAQQSNGAGTEKDIMRSILAAAQTQGSQGGYSNNGYQSGRQHRQAAPADKAATEESFLEILNVLDMHDGIYLPQYNLQLKNGSTMLSLAAGLGFTRLVAGLLARGADPDIRDKGGYTSLMVASMRGHTQIIRRLILRGADPTVRSLRGYMAEDLTPSAEASEMLHRTPYHSRTRSAGASSMRSRASSIASTRSIWEGPSQASASAYSSVIDAGAGESSTGDDGTDTEEPMVSSAWVRSRRNSSAIHIQHPRSVVLEPEQQPISAAAVVNWGNQLAAQIQQFQQNVRTFQLPVNLQDYQDSPVVRRISSLVPHRMQVPLRTESDSSNATVVEEPSWRNYLPFQSAPSPPPPSYDHLYPEHGESSNIVKKLNSAAEELLDQKAATTEMTAEASSSFTIVAKGDLDVRIGRKPLSKEKQEALREAHALQLKRITTDRNLWFFWFPLLILIVGMMLYNLLPSLFSGISSVATSIGSRIIQRVVEIA</sequence>
<dbReference type="InterPro" id="IPR057962">
    <property type="entry name" value="SPT23_MGA2_DBD"/>
</dbReference>
<dbReference type="InterPro" id="IPR002909">
    <property type="entry name" value="IPT_dom"/>
</dbReference>
<feature type="repeat" description="ANK" evidence="3">
    <location>
        <begin position="983"/>
        <end position="1015"/>
    </location>
</feature>
<dbReference type="PROSITE" id="PS50088">
    <property type="entry name" value="ANK_REPEAT"/>
    <property type="match status" value="2"/>
</dbReference>
<dbReference type="CDD" id="cd00102">
    <property type="entry name" value="IPT"/>
    <property type="match status" value="1"/>
</dbReference>
<dbReference type="OrthoDB" id="71307at2759"/>
<feature type="region of interest" description="Disordered" evidence="4">
    <location>
        <begin position="208"/>
        <end position="227"/>
    </location>
</feature>
<dbReference type="GO" id="GO:0085020">
    <property type="term" value="P:protein K6-linked ubiquitination"/>
    <property type="evidence" value="ECO:0007669"/>
    <property type="project" value="TreeGrafter"/>
</dbReference>
<feature type="region of interest" description="Disordered" evidence="4">
    <location>
        <begin position="1"/>
        <end position="21"/>
    </location>
</feature>
<feature type="compositionally biased region" description="Low complexity" evidence="4">
    <location>
        <begin position="88"/>
        <end position="105"/>
    </location>
</feature>
<organism evidence="7 8">
    <name type="scientific">Lophium mytilinum</name>
    <dbReference type="NCBI Taxonomy" id="390894"/>
    <lineage>
        <taxon>Eukaryota</taxon>
        <taxon>Fungi</taxon>
        <taxon>Dikarya</taxon>
        <taxon>Ascomycota</taxon>
        <taxon>Pezizomycotina</taxon>
        <taxon>Dothideomycetes</taxon>
        <taxon>Pleosporomycetidae</taxon>
        <taxon>Mytilinidiales</taxon>
        <taxon>Mytilinidiaceae</taxon>
        <taxon>Lophium</taxon>
    </lineage>
</organism>
<feature type="compositionally biased region" description="Polar residues" evidence="4">
    <location>
        <begin position="212"/>
        <end position="227"/>
    </location>
</feature>
<evidence type="ECO:0000313" key="7">
    <source>
        <dbReference type="EMBL" id="KAF2491647.1"/>
    </source>
</evidence>
<feature type="compositionally biased region" description="Basic residues" evidence="4">
    <location>
        <begin position="625"/>
        <end position="638"/>
    </location>
</feature>
<dbReference type="SUPFAM" id="SSF81296">
    <property type="entry name" value="E set domains"/>
    <property type="match status" value="1"/>
</dbReference>
<feature type="region of interest" description="Disordered" evidence="4">
    <location>
        <begin position="36"/>
        <end position="65"/>
    </location>
</feature>
<dbReference type="InterPro" id="IPR002110">
    <property type="entry name" value="Ankyrin_rpt"/>
</dbReference>
<dbReference type="SUPFAM" id="SSF48403">
    <property type="entry name" value="Ankyrin repeat"/>
    <property type="match status" value="1"/>
</dbReference>
<dbReference type="GO" id="GO:0004842">
    <property type="term" value="F:ubiquitin-protein transferase activity"/>
    <property type="evidence" value="ECO:0007669"/>
    <property type="project" value="TreeGrafter"/>
</dbReference>
<dbReference type="Pfam" id="PF25603">
    <property type="entry name" value="SPT23_MGA2_DBD"/>
    <property type="match status" value="2"/>
</dbReference>
<accession>A0A6A6QJR9</accession>
<protein>
    <recommendedName>
        <fullName evidence="6">IPT/TIG domain-containing protein</fullName>
    </recommendedName>
</protein>
<feature type="domain" description="IPT/TIG" evidence="6">
    <location>
        <begin position="799"/>
        <end position="888"/>
    </location>
</feature>
<feature type="region of interest" description="Disordered" evidence="4">
    <location>
        <begin position="587"/>
        <end position="643"/>
    </location>
</feature>
<feature type="transmembrane region" description="Helical" evidence="5">
    <location>
        <begin position="1339"/>
        <end position="1358"/>
    </location>
</feature>
<dbReference type="Proteomes" id="UP000799750">
    <property type="component" value="Unassembled WGS sequence"/>
</dbReference>
<evidence type="ECO:0000256" key="5">
    <source>
        <dbReference type="SAM" id="Phobius"/>
    </source>
</evidence>
<dbReference type="InterPro" id="IPR013783">
    <property type="entry name" value="Ig-like_fold"/>
</dbReference>
<evidence type="ECO:0000256" key="4">
    <source>
        <dbReference type="SAM" id="MobiDB-lite"/>
    </source>
</evidence>
<evidence type="ECO:0000313" key="8">
    <source>
        <dbReference type="Proteomes" id="UP000799750"/>
    </source>
</evidence>
<feature type="region of interest" description="Disordered" evidence="4">
    <location>
        <begin position="77"/>
        <end position="125"/>
    </location>
</feature>
<proteinExistence type="predicted"/>
<dbReference type="Pfam" id="PF12796">
    <property type="entry name" value="Ank_2"/>
    <property type="match status" value="1"/>
</dbReference>
<dbReference type="EMBL" id="MU004195">
    <property type="protein sequence ID" value="KAF2491647.1"/>
    <property type="molecule type" value="Genomic_DNA"/>
</dbReference>
<evidence type="ECO:0000259" key="6">
    <source>
        <dbReference type="SMART" id="SM00429"/>
    </source>
</evidence>
<dbReference type="Pfam" id="PF01833">
    <property type="entry name" value="TIG"/>
    <property type="match status" value="1"/>
</dbReference>
<dbReference type="SMART" id="SM00429">
    <property type="entry name" value="IPT"/>
    <property type="match status" value="1"/>
</dbReference>
<evidence type="ECO:0000256" key="2">
    <source>
        <dbReference type="ARBA" id="ARBA00023043"/>
    </source>
</evidence>
<keyword evidence="5" id="KW-0812">Transmembrane</keyword>
<keyword evidence="5" id="KW-0472">Membrane</keyword>
<dbReference type="Gene3D" id="1.25.40.20">
    <property type="entry name" value="Ankyrin repeat-containing domain"/>
    <property type="match status" value="1"/>
</dbReference>